<evidence type="ECO:0000313" key="2">
    <source>
        <dbReference type="EMBL" id="OGL81256.1"/>
    </source>
</evidence>
<keyword evidence="1" id="KW-1133">Transmembrane helix</keyword>
<keyword evidence="1" id="KW-0812">Transmembrane</keyword>
<feature type="transmembrane region" description="Helical" evidence="1">
    <location>
        <begin position="79"/>
        <end position="96"/>
    </location>
</feature>
<organism evidence="2 3">
    <name type="scientific">Candidatus Uhrbacteria bacterium RIFCSPLOWO2_01_FULL_47_25</name>
    <dbReference type="NCBI Taxonomy" id="1802402"/>
    <lineage>
        <taxon>Bacteria</taxon>
        <taxon>Candidatus Uhriibacteriota</taxon>
    </lineage>
</organism>
<dbReference type="Proteomes" id="UP000176846">
    <property type="component" value="Unassembled WGS sequence"/>
</dbReference>
<dbReference type="AlphaFoldDB" id="A0A1F7USN0"/>
<evidence type="ECO:0000256" key="1">
    <source>
        <dbReference type="SAM" id="Phobius"/>
    </source>
</evidence>
<comment type="caution">
    <text evidence="2">The sequence shown here is derived from an EMBL/GenBank/DDBJ whole genome shotgun (WGS) entry which is preliminary data.</text>
</comment>
<evidence type="ECO:0000313" key="3">
    <source>
        <dbReference type="Proteomes" id="UP000176846"/>
    </source>
</evidence>
<name>A0A1F7USN0_9BACT</name>
<sequence>MATTTTPITTTTTTPVQFGWRTDVIYPALALIVAVIVFSLTMVMTMNWNAKTTFGVAGGITTIVFTRHVLRRRGFSSRFITLGMYTAVIMTLWPLARPYVGVKPQAAMEERSEATRLKFYDEFSAPALGMQAALDTHKRERLNQLTDEYNRALAAIRSNQSLTLKQKRTREQKVTVRYYHEVDAVSGLTVSDPKVERVKRLVRETAEVTRDTLKQWVAKSWSALSASTPSAILPDRSAALPSSLPLLTPPVQSAPLRQDGKEIWVLAAGEERCYHSPTNFQHDHPIWVKAEGREPIYVTSAKGRVYLPGFGGRHCYQAVLDRTWLEVWPKNG</sequence>
<accession>A0A1F7USN0</accession>
<keyword evidence="1" id="KW-0472">Membrane</keyword>
<gene>
    <name evidence="2" type="ORF">A2936_03095</name>
</gene>
<reference evidence="2 3" key="1">
    <citation type="journal article" date="2016" name="Nat. Commun.">
        <title>Thousands of microbial genomes shed light on interconnected biogeochemical processes in an aquifer system.</title>
        <authorList>
            <person name="Anantharaman K."/>
            <person name="Brown C.T."/>
            <person name="Hug L.A."/>
            <person name="Sharon I."/>
            <person name="Castelle C.J."/>
            <person name="Probst A.J."/>
            <person name="Thomas B.C."/>
            <person name="Singh A."/>
            <person name="Wilkins M.J."/>
            <person name="Karaoz U."/>
            <person name="Brodie E.L."/>
            <person name="Williams K.H."/>
            <person name="Hubbard S.S."/>
            <person name="Banfield J.F."/>
        </authorList>
    </citation>
    <scope>NUCLEOTIDE SEQUENCE [LARGE SCALE GENOMIC DNA]</scope>
</reference>
<dbReference type="EMBL" id="MGEK01000032">
    <property type="protein sequence ID" value="OGL81256.1"/>
    <property type="molecule type" value="Genomic_DNA"/>
</dbReference>
<proteinExistence type="predicted"/>
<feature type="transmembrane region" description="Helical" evidence="1">
    <location>
        <begin position="24"/>
        <end position="46"/>
    </location>
</feature>
<protein>
    <submittedName>
        <fullName evidence="2">Uncharacterized protein</fullName>
    </submittedName>
</protein>